<evidence type="ECO:0000313" key="5">
    <source>
        <dbReference type="Proteomes" id="UP000612055"/>
    </source>
</evidence>
<name>A0A836BQD5_9CHLO</name>
<reference evidence="4" key="1">
    <citation type="journal article" date="2020" name="bioRxiv">
        <title>Comparative genomics of Chlamydomonas.</title>
        <authorList>
            <person name="Craig R.J."/>
            <person name="Hasan A.R."/>
            <person name="Ness R.W."/>
            <person name="Keightley P.D."/>
        </authorList>
    </citation>
    <scope>NUCLEOTIDE SEQUENCE</scope>
    <source>
        <strain evidence="4">CCAP 11/70</strain>
    </source>
</reference>
<protein>
    <recommendedName>
        <fullName evidence="3">Peptidase M11 gametolysin domain-containing protein</fullName>
    </recommendedName>
</protein>
<feature type="domain" description="Peptidase M11 gametolysin" evidence="3">
    <location>
        <begin position="135"/>
        <end position="190"/>
    </location>
</feature>
<dbReference type="PANTHER" id="PTHR24216:SF65">
    <property type="entry name" value="PAXILLIN-LIKE PROTEIN 1"/>
    <property type="match status" value="1"/>
</dbReference>
<evidence type="ECO:0000256" key="2">
    <source>
        <dbReference type="SAM" id="SignalP"/>
    </source>
</evidence>
<evidence type="ECO:0000259" key="3">
    <source>
        <dbReference type="Pfam" id="PF05548"/>
    </source>
</evidence>
<feature type="region of interest" description="Disordered" evidence="1">
    <location>
        <begin position="445"/>
        <end position="597"/>
    </location>
</feature>
<keyword evidence="5" id="KW-1185">Reference proteome</keyword>
<dbReference type="EMBL" id="JAEHOE010000175">
    <property type="protein sequence ID" value="KAG2483493.1"/>
    <property type="molecule type" value="Genomic_DNA"/>
</dbReference>
<feature type="chain" id="PRO_5032464669" description="Peptidase M11 gametolysin domain-containing protein" evidence="2">
    <location>
        <begin position="30"/>
        <end position="612"/>
    </location>
</feature>
<dbReference type="AlphaFoldDB" id="A0A836BQD5"/>
<dbReference type="PRINTS" id="PR01217">
    <property type="entry name" value="PRICHEXTENSN"/>
</dbReference>
<evidence type="ECO:0000313" key="4">
    <source>
        <dbReference type="EMBL" id="KAG2483493.1"/>
    </source>
</evidence>
<dbReference type="Pfam" id="PF05548">
    <property type="entry name" value="Peptidase_M11"/>
    <property type="match status" value="2"/>
</dbReference>
<dbReference type="OrthoDB" id="540537at2759"/>
<evidence type="ECO:0000256" key="1">
    <source>
        <dbReference type="SAM" id="MobiDB-lite"/>
    </source>
</evidence>
<feature type="domain" description="Peptidase M11 gametolysin" evidence="3">
    <location>
        <begin position="195"/>
        <end position="408"/>
    </location>
</feature>
<dbReference type="PANTHER" id="PTHR24216">
    <property type="entry name" value="PAXILLIN-RELATED"/>
    <property type="match status" value="1"/>
</dbReference>
<keyword evidence="2" id="KW-0732">Signal</keyword>
<comment type="caution">
    <text evidence="4">The sequence shown here is derived from an EMBL/GenBank/DDBJ whole genome shotgun (WGS) entry which is preliminary data.</text>
</comment>
<dbReference type="Proteomes" id="UP000612055">
    <property type="component" value="Unassembled WGS sequence"/>
</dbReference>
<proteinExistence type="predicted"/>
<feature type="signal peptide" evidence="2">
    <location>
        <begin position="1"/>
        <end position="29"/>
    </location>
</feature>
<feature type="compositionally biased region" description="Pro residues" evidence="1">
    <location>
        <begin position="449"/>
        <end position="541"/>
    </location>
</feature>
<gene>
    <name evidence="4" type="ORF">HYH03_017675</name>
</gene>
<accession>A0A836BQD5</accession>
<dbReference type="InterPro" id="IPR008752">
    <property type="entry name" value="Peptidase_M11"/>
</dbReference>
<sequence>MDCRLELRCSIAVLIALGIALSSIGPASAQNGRGGPNANANANAKRAVSGQLVAVSVHDAEQWALRDPSNGKITPFKRNLPLRKDKNNVDLEAGAVLSANCTLDTVTGACDVTSGDLSVLQPAGTVARASTMQTLLVVILDWSACGYPPSATEAGLRSTYWGATNDGQSDGIAMRFSQCSYGQFGIDPVASRVTLLGSTAWSAYSHLTYILPPGMEGVCGWAGLALVPGRQTWLQTSSYGVYRWATVMQETIHNYGLWHSWQNGIEYNDYSTSMGRGNACPNAPELYRMGWASAVSGGEGLNSAALAAASPRIFTLGATYLTGNGAFVRVVPNWLSSYSNVNLAKNLYIGVRAAKAGDAQLGGSYAGLVNVHEINATRDNAFPSSYRNSDSRIAFVTALSPSTSTVLSSYNLVLYASSWQGADVLRVAVCRYVSSSAECPSLASVFSPNSPPPPPPAMPSPPPALPKPPSLPPPPPSPRPPSPAPPSPRPPSPAPPRPRPPTPQPPSPRPPSPAPRPPPPSPPPRPPPPSPRPPSPPPSPPKKNGNGKKSVTAPPVSPISASARRNPPPRMVRRPPPRSVRPPPRATSRAATAGDRLQAEVVEVEVVELDMP</sequence>
<organism evidence="4 5">
    <name type="scientific">Edaphochlamys debaryana</name>
    <dbReference type="NCBI Taxonomy" id="47281"/>
    <lineage>
        <taxon>Eukaryota</taxon>
        <taxon>Viridiplantae</taxon>
        <taxon>Chlorophyta</taxon>
        <taxon>core chlorophytes</taxon>
        <taxon>Chlorophyceae</taxon>
        <taxon>CS clade</taxon>
        <taxon>Chlamydomonadales</taxon>
        <taxon>Chlamydomonadales incertae sedis</taxon>
        <taxon>Edaphochlamys</taxon>
    </lineage>
</organism>